<evidence type="ECO:0000256" key="4">
    <source>
        <dbReference type="ARBA" id="ARBA00022989"/>
    </source>
</evidence>
<name>D7FYK9_ECTSI</name>
<dbReference type="EMBL" id="FN648538">
    <property type="protein sequence ID" value="CBJ32551.1"/>
    <property type="molecule type" value="Genomic_DNA"/>
</dbReference>
<keyword evidence="5" id="KW-0472">Membrane</keyword>
<feature type="compositionally biased region" description="Polar residues" evidence="6">
    <location>
        <begin position="21"/>
        <end position="31"/>
    </location>
</feature>
<evidence type="ECO:0000256" key="6">
    <source>
        <dbReference type="SAM" id="MobiDB-lite"/>
    </source>
</evidence>
<dbReference type="EMBL" id="FN649740">
    <property type="protein sequence ID" value="CBJ32551.1"/>
    <property type="molecule type" value="Genomic_DNA"/>
</dbReference>
<organism evidence="7 8">
    <name type="scientific">Ectocarpus siliculosus</name>
    <name type="common">Brown alga</name>
    <name type="synonym">Conferva siliculosa</name>
    <dbReference type="NCBI Taxonomy" id="2880"/>
    <lineage>
        <taxon>Eukaryota</taxon>
        <taxon>Sar</taxon>
        <taxon>Stramenopiles</taxon>
        <taxon>Ochrophyta</taxon>
        <taxon>PX clade</taxon>
        <taxon>Phaeophyceae</taxon>
        <taxon>Ectocarpales</taxon>
        <taxon>Ectocarpaceae</taxon>
        <taxon>Ectocarpus</taxon>
    </lineage>
</organism>
<gene>
    <name evidence="7" type="ORF">Esi_0346_0037</name>
</gene>
<evidence type="ECO:0000256" key="3">
    <source>
        <dbReference type="ARBA" id="ARBA00022692"/>
    </source>
</evidence>
<evidence type="ECO:0000256" key="5">
    <source>
        <dbReference type="ARBA" id="ARBA00023136"/>
    </source>
</evidence>
<dbReference type="InParanoid" id="D7FYK9"/>
<keyword evidence="4" id="KW-1133">Transmembrane helix</keyword>
<dbReference type="InterPro" id="IPR026572">
    <property type="entry name" value="TMEM267"/>
</dbReference>
<accession>D7FYK9</accession>
<dbReference type="OrthoDB" id="10014558at2759"/>
<keyword evidence="3" id="KW-0812">Transmembrane</keyword>
<dbReference type="PANTHER" id="PTHR13628">
    <property type="entry name" value="TRANSMEMBRANE PROTEIN 267"/>
    <property type="match status" value="1"/>
</dbReference>
<evidence type="ECO:0000256" key="2">
    <source>
        <dbReference type="ARBA" id="ARBA00013977"/>
    </source>
</evidence>
<feature type="region of interest" description="Disordered" evidence="6">
    <location>
        <begin position="1"/>
        <end position="49"/>
    </location>
</feature>
<reference evidence="7 8" key="1">
    <citation type="journal article" date="2010" name="Nature">
        <title>The Ectocarpus genome and the independent evolution of multicellularity in brown algae.</title>
        <authorList>
            <person name="Cock J.M."/>
            <person name="Sterck L."/>
            <person name="Rouze P."/>
            <person name="Scornet D."/>
            <person name="Allen A.E."/>
            <person name="Amoutzias G."/>
            <person name="Anthouard V."/>
            <person name="Artiguenave F."/>
            <person name="Aury J.M."/>
            <person name="Badger J.H."/>
            <person name="Beszteri B."/>
            <person name="Billiau K."/>
            <person name="Bonnet E."/>
            <person name="Bothwell J.H."/>
            <person name="Bowler C."/>
            <person name="Boyen C."/>
            <person name="Brownlee C."/>
            <person name="Carrano C.J."/>
            <person name="Charrier B."/>
            <person name="Cho G.Y."/>
            <person name="Coelho S.M."/>
            <person name="Collen J."/>
            <person name="Corre E."/>
            <person name="Da Silva C."/>
            <person name="Delage L."/>
            <person name="Delaroque N."/>
            <person name="Dittami S.M."/>
            <person name="Doulbeau S."/>
            <person name="Elias M."/>
            <person name="Farnham G."/>
            <person name="Gachon C.M."/>
            <person name="Gschloessl B."/>
            <person name="Heesch S."/>
            <person name="Jabbari K."/>
            <person name="Jubin C."/>
            <person name="Kawai H."/>
            <person name="Kimura K."/>
            <person name="Kloareg B."/>
            <person name="Kupper F.C."/>
            <person name="Lang D."/>
            <person name="Le Bail A."/>
            <person name="Leblanc C."/>
            <person name="Lerouge P."/>
            <person name="Lohr M."/>
            <person name="Lopez P.J."/>
            <person name="Martens C."/>
            <person name="Maumus F."/>
            <person name="Michel G."/>
            <person name="Miranda-Saavedra D."/>
            <person name="Morales J."/>
            <person name="Moreau H."/>
            <person name="Motomura T."/>
            <person name="Nagasato C."/>
            <person name="Napoli C.A."/>
            <person name="Nelson D.R."/>
            <person name="Nyvall-Collen P."/>
            <person name="Peters A.F."/>
            <person name="Pommier C."/>
            <person name="Potin P."/>
            <person name="Poulain J."/>
            <person name="Quesneville H."/>
            <person name="Read B."/>
            <person name="Rensing S.A."/>
            <person name="Ritter A."/>
            <person name="Rousvoal S."/>
            <person name="Samanta M."/>
            <person name="Samson G."/>
            <person name="Schroeder D.C."/>
            <person name="Segurens B."/>
            <person name="Strittmatter M."/>
            <person name="Tonon T."/>
            <person name="Tregear J.W."/>
            <person name="Valentin K."/>
            <person name="von Dassow P."/>
            <person name="Yamagishi T."/>
            <person name="Van de Peer Y."/>
            <person name="Wincker P."/>
        </authorList>
    </citation>
    <scope>NUCLEOTIDE SEQUENCE [LARGE SCALE GENOMIC DNA]</scope>
    <source>
        <strain evidence="8">Ec32 / CCAP1310/4</strain>
    </source>
</reference>
<feature type="compositionally biased region" description="Basic and acidic residues" evidence="6">
    <location>
        <begin position="1"/>
        <end position="16"/>
    </location>
</feature>
<dbReference type="AlphaFoldDB" id="D7FYK9"/>
<sequence length="201" mass="20888">MDSMPKDLTSRSRDFDIESAEPSSPTTTVSGQPALPVAPRGKRGAGEGCTARRPSAAAALEVLFAACVGSALDLDHFLAAGSVRLSRATALAGRPWGHCVAALIVAAFAVAALTRNARAAVCVFSAGATHQLRDSTRRGLWLYPPRGPKTPPGIRGIDEGCHVVVVDAAAMLRVFALGGPGTRMETEAPELLFHCSSSAVW</sequence>
<evidence type="ECO:0000313" key="7">
    <source>
        <dbReference type="EMBL" id="CBJ32551.1"/>
    </source>
</evidence>
<comment type="subcellular location">
    <subcellularLocation>
        <location evidence="1">Membrane</location>
        <topology evidence="1">Multi-pass membrane protein</topology>
    </subcellularLocation>
</comment>
<dbReference type="Proteomes" id="UP000002630">
    <property type="component" value="Linkage Group LG15"/>
</dbReference>
<evidence type="ECO:0000256" key="1">
    <source>
        <dbReference type="ARBA" id="ARBA00004141"/>
    </source>
</evidence>
<keyword evidence="8" id="KW-1185">Reference proteome</keyword>
<dbReference type="GO" id="GO:0016020">
    <property type="term" value="C:membrane"/>
    <property type="evidence" value="ECO:0007669"/>
    <property type="project" value="UniProtKB-SubCell"/>
</dbReference>
<evidence type="ECO:0000313" key="8">
    <source>
        <dbReference type="Proteomes" id="UP000002630"/>
    </source>
</evidence>
<dbReference type="PANTHER" id="PTHR13628:SF1">
    <property type="entry name" value="TRANSMEMBRANE PROTEIN 267"/>
    <property type="match status" value="1"/>
</dbReference>
<proteinExistence type="predicted"/>
<protein>
    <recommendedName>
        <fullName evidence="2">Transmembrane protein 267</fullName>
    </recommendedName>
</protein>